<accession>A0ABP9J5G7</accession>
<keyword evidence="1" id="KW-0812">Transmembrane</keyword>
<evidence type="ECO:0000313" key="3">
    <source>
        <dbReference type="EMBL" id="GAA5019680.1"/>
    </source>
</evidence>
<dbReference type="Proteomes" id="UP001501759">
    <property type="component" value="Unassembled WGS sequence"/>
</dbReference>
<reference evidence="4" key="1">
    <citation type="journal article" date="2019" name="Int. J. Syst. Evol. Microbiol.">
        <title>The Global Catalogue of Microorganisms (GCM) 10K type strain sequencing project: providing services to taxonomists for standard genome sequencing and annotation.</title>
        <authorList>
            <consortium name="The Broad Institute Genomics Platform"/>
            <consortium name="The Broad Institute Genome Sequencing Center for Infectious Disease"/>
            <person name="Wu L."/>
            <person name="Ma J."/>
        </authorList>
    </citation>
    <scope>NUCLEOTIDE SEQUENCE [LARGE SCALE GENOMIC DNA]</scope>
    <source>
        <strain evidence="4">JCM 18409</strain>
    </source>
</reference>
<dbReference type="PANTHER" id="PTHR33133">
    <property type="entry name" value="OS08G0107100 PROTEIN-RELATED"/>
    <property type="match status" value="1"/>
</dbReference>
<keyword evidence="1" id="KW-1133">Transmembrane helix</keyword>
<dbReference type="InterPro" id="IPR057169">
    <property type="entry name" value="DUF7847"/>
</dbReference>
<keyword evidence="1" id="KW-0472">Membrane</keyword>
<name>A0ABP9J5G7_9ACTN</name>
<feature type="domain" description="DUF7847" evidence="2">
    <location>
        <begin position="28"/>
        <end position="300"/>
    </location>
</feature>
<protein>
    <recommendedName>
        <fullName evidence="2">DUF7847 domain-containing protein</fullName>
    </recommendedName>
</protein>
<evidence type="ECO:0000259" key="2">
    <source>
        <dbReference type="Pfam" id="PF25231"/>
    </source>
</evidence>
<feature type="transmembrane region" description="Helical" evidence="1">
    <location>
        <begin position="216"/>
        <end position="238"/>
    </location>
</feature>
<dbReference type="EMBL" id="BAABKB010000019">
    <property type="protein sequence ID" value="GAA5019680.1"/>
    <property type="molecule type" value="Genomic_DNA"/>
</dbReference>
<feature type="transmembrane region" description="Helical" evidence="1">
    <location>
        <begin position="166"/>
        <end position="195"/>
    </location>
</feature>
<comment type="caution">
    <text evidence="3">The sequence shown here is derived from an EMBL/GenBank/DDBJ whole genome shotgun (WGS) entry which is preliminary data.</text>
</comment>
<proteinExistence type="predicted"/>
<dbReference type="Pfam" id="PF25231">
    <property type="entry name" value="DUF7847"/>
    <property type="match status" value="1"/>
</dbReference>
<keyword evidence="4" id="KW-1185">Reference proteome</keyword>
<sequence>MIPLAPLGVDHVFGGAFTTMRRYAKPLFGLAALAQLALVVLIGGAAVLAYFSVSDRLDVLYDSDRRPRWSDVQPVLVAFGGVWAFAMIAVLVASAFVQASCVATLHDAVLGRRAGIGQVWRRSWPRTLSVLGVNLLMGLILLIPMLLFAAMAVSLFAALLAGSDSLFGIFFLLLLLAMPLTVWLWVLFSFAPAAAVLEAARPVEALRRSMRLIRGAWWRTFGITLLGGLTVLIVSLVLRIPTVFTTPSPQPYDPSSPQPTSMSDAFAQSLPHLGLSFTLSTVLSVVAQAFTMVFMPLITTLLYIDRRIRREGLADVLLRAAEANPRV</sequence>
<gene>
    <name evidence="3" type="ORF">GCM10023335_48590</name>
</gene>
<feature type="transmembrane region" description="Helical" evidence="1">
    <location>
        <begin position="282"/>
        <end position="304"/>
    </location>
</feature>
<feature type="transmembrane region" description="Helical" evidence="1">
    <location>
        <begin position="72"/>
        <end position="97"/>
    </location>
</feature>
<dbReference type="RefSeq" id="WP_345653104.1">
    <property type="nucleotide sequence ID" value="NZ_BAABKB010000019.1"/>
</dbReference>
<evidence type="ECO:0000313" key="4">
    <source>
        <dbReference type="Proteomes" id="UP001501759"/>
    </source>
</evidence>
<feature type="transmembrane region" description="Helical" evidence="1">
    <location>
        <begin position="27"/>
        <end position="52"/>
    </location>
</feature>
<dbReference type="PANTHER" id="PTHR33133:SF1">
    <property type="entry name" value="EXPRESSED PROTEIN-RELATED"/>
    <property type="match status" value="1"/>
</dbReference>
<feature type="transmembrane region" description="Helical" evidence="1">
    <location>
        <begin position="131"/>
        <end position="160"/>
    </location>
</feature>
<organism evidence="3 4">
    <name type="scientific">Streptomyces siamensis</name>
    <dbReference type="NCBI Taxonomy" id="1274986"/>
    <lineage>
        <taxon>Bacteria</taxon>
        <taxon>Bacillati</taxon>
        <taxon>Actinomycetota</taxon>
        <taxon>Actinomycetes</taxon>
        <taxon>Kitasatosporales</taxon>
        <taxon>Streptomycetaceae</taxon>
        <taxon>Streptomyces</taxon>
    </lineage>
</organism>
<evidence type="ECO:0000256" key="1">
    <source>
        <dbReference type="SAM" id="Phobius"/>
    </source>
</evidence>